<dbReference type="InterPro" id="IPR003961">
    <property type="entry name" value="FN3_dom"/>
</dbReference>
<dbReference type="PANTHER" id="PTHR46708">
    <property type="entry name" value="TENASCIN"/>
    <property type="match status" value="1"/>
</dbReference>
<organism evidence="4">
    <name type="scientific">Arion vulgaris</name>
    <dbReference type="NCBI Taxonomy" id="1028688"/>
    <lineage>
        <taxon>Eukaryota</taxon>
        <taxon>Metazoa</taxon>
        <taxon>Spiralia</taxon>
        <taxon>Lophotrochozoa</taxon>
        <taxon>Mollusca</taxon>
        <taxon>Gastropoda</taxon>
        <taxon>Heterobranchia</taxon>
        <taxon>Euthyneura</taxon>
        <taxon>Panpulmonata</taxon>
        <taxon>Eupulmonata</taxon>
        <taxon>Stylommatophora</taxon>
        <taxon>Helicina</taxon>
        <taxon>Arionoidea</taxon>
        <taxon>Arionidae</taxon>
        <taxon>Arion</taxon>
    </lineage>
</organism>
<dbReference type="EMBL" id="HACG01004903">
    <property type="protein sequence ID" value="CEK51768.1"/>
    <property type="molecule type" value="Transcribed_RNA"/>
</dbReference>
<dbReference type="AlphaFoldDB" id="A0A0B6Y6M9"/>
<keyword evidence="2" id="KW-0812">Transmembrane</keyword>
<feature type="domain" description="Fibronectin type-III" evidence="3">
    <location>
        <begin position="34"/>
        <end position="134"/>
    </location>
</feature>
<keyword evidence="2" id="KW-0472">Membrane</keyword>
<keyword evidence="2" id="KW-1133">Transmembrane helix</keyword>
<feature type="transmembrane region" description="Helical" evidence="2">
    <location>
        <begin position="6"/>
        <end position="26"/>
    </location>
</feature>
<dbReference type="Gene3D" id="2.60.40.10">
    <property type="entry name" value="Immunoglobulins"/>
    <property type="match status" value="2"/>
</dbReference>
<gene>
    <name evidence="4" type="primary">ORF14340</name>
</gene>
<dbReference type="CDD" id="cd00063">
    <property type="entry name" value="FN3"/>
    <property type="match status" value="2"/>
</dbReference>
<evidence type="ECO:0000313" key="4">
    <source>
        <dbReference type="EMBL" id="CEK51768.1"/>
    </source>
</evidence>
<protein>
    <recommendedName>
        <fullName evidence="3">Fibronectin type-III domain-containing protein</fullName>
    </recommendedName>
</protein>
<dbReference type="InterPro" id="IPR050991">
    <property type="entry name" value="ECM_Regulatory_Proteins"/>
</dbReference>
<evidence type="ECO:0000259" key="3">
    <source>
        <dbReference type="PROSITE" id="PS50853"/>
    </source>
</evidence>
<feature type="non-terminal residue" evidence="4">
    <location>
        <position position="1"/>
    </location>
</feature>
<evidence type="ECO:0000256" key="1">
    <source>
        <dbReference type="ARBA" id="ARBA00022737"/>
    </source>
</evidence>
<sequence length="225" mass="25487">VQCLPGFNMWFYTILLLLLVVVVAAVDQRKALSAPRRVTAKVISPHSVEVNWRDPDIRSRGGAKGTRLYIVRYKNSGKSVNSTDVFETVRSRSRRVKLFRMLPNTTYDISVKAVKKGKFSPWSKTIHVTTTGHEDKIYMVRNLTAIPVATDAILLSWLPPEQANKVVAYTIITQPTNGNGRQRKDVANNEMLEYKVGNLRPHILYSFRVQTMQKLSPHPLSQAVL</sequence>
<keyword evidence="1" id="KW-0677">Repeat</keyword>
<dbReference type="Pfam" id="PF00041">
    <property type="entry name" value="fn3"/>
    <property type="match status" value="2"/>
</dbReference>
<evidence type="ECO:0000256" key="2">
    <source>
        <dbReference type="SAM" id="Phobius"/>
    </source>
</evidence>
<name>A0A0B6Y6M9_9EUPU</name>
<dbReference type="PANTHER" id="PTHR46708:SF2">
    <property type="entry name" value="FIBRONECTIN TYPE-III DOMAIN-CONTAINING PROTEIN"/>
    <property type="match status" value="1"/>
</dbReference>
<reference evidence="4" key="1">
    <citation type="submission" date="2014-12" db="EMBL/GenBank/DDBJ databases">
        <title>Insight into the proteome of Arion vulgaris.</title>
        <authorList>
            <person name="Aradska J."/>
            <person name="Bulat T."/>
            <person name="Smidak R."/>
            <person name="Sarate P."/>
            <person name="Gangsoo J."/>
            <person name="Sialana F."/>
            <person name="Bilban M."/>
            <person name="Lubec G."/>
        </authorList>
    </citation>
    <scope>NUCLEOTIDE SEQUENCE</scope>
    <source>
        <tissue evidence="4">Skin</tissue>
    </source>
</reference>
<dbReference type="PROSITE" id="PS50853">
    <property type="entry name" value="FN3"/>
    <property type="match status" value="2"/>
</dbReference>
<dbReference type="SMART" id="SM00060">
    <property type="entry name" value="FN3"/>
    <property type="match status" value="2"/>
</dbReference>
<feature type="domain" description="Fibronectin type-III" evidence="3">
    <location>
        <begin position="139"/>
        <end position="225"/>
    </location>
</feature>
<dbReference type="SUPFAM" id="SSF49265">
    <property type="entry name" value="Fibronectin type III"/>
    <property type="match status" value="1"/>
</dbReference>
<dbReference type="InterPro" id="IPR036116">
    <property type="entry name" value="FN3_sf"/>
</dbReference>
<accession>A0A0B6Y6M9</accession>
<dbReference type="InterPro" id="IPR013783">
    <property type="entry name" value="Ig-like_fold"/>
</dbReference>
<feature type="non-terminal residue" evidence="4">
    <location>
        <position position="225"/>
    </location>
</feature>
<proteinExistence type="predicted"/>